<gene>
    <name evidence="12" type="primary">nnrE</name>
    <name evidence="11" type="synonym">nnrD</name>
    <name evidence="16" type="ordered locus">Tmar_0260</name>
</gene>
<feature type="domain" description="YjeF N-terminal" evidence="15">
    <location>
        <begin position="79"/>
        <end position="363"/>
    </location>
</feature>
<evidence type="ECO:0000259" key="15">
    <source>
        <dbReference type="PROSITE" id="PS51385"/>
    </source>
</evidence>
<dbReference type="STRING" id="644966.Tmar_0260"/>
<dbReference type="NCBIfam" id="TIGR00196">
    <property type="entry name" value="yjeF_cterm"/>
    <property type="match status" value="1"/>
</dbReference>
<dbReference type="HAMAP" id="MF_01966">
    <property type="entry name" value="NADHX_epimerase"/>
    <property type="match status" value="1"/>
</dbReference>
<dbReference type="eggNOG" id="COG0062">
    <property type="taxonomic scope" value="Bacteria"/>
</dbReference>
<feature type="binding site" evidence="11">
    <location>
        <position position="497"/>
    </location>
    <ligand>
        <name>(6S)-NADPHX</name>
        <dbReference type="ChEBI" id="CHEBI:64076"/>
    </ligand>
</feature>
<dbReference type="PANTHER" id="PTHR12592:SF0">
    <property type="entry name" value="ATP-DEPENDENT (S)-NAD(P)H-HYDRATE DEHYDRATASE"/>
    <property type="match status" value="1"/>
</dbReference>
<evidence type="ECO:0000256" key="7">
    <source>
        <dbReference type="ARBA" id="ARBA00023239"/>
    </source>
</evidence>
<dbReference type="Pfam" id="PF03853">
    <property type="entry name" value="YjeF_N"/>
    <property type="match status" value="2"/>
</dbReference>
<feature type="domain" description="YjeF C-terminal" evidence="14">
    <location>
        <begin position="388"/>
        <end position="699"/>
    </location>
</feature>
<keyword evidence="16" id="KW-0418">Kinase</keyword>
<keyword evidence="5 11" id="KW-0521">NADP</keyword>
<evidence type="ECO:0000259" key="14">
    <source>
        <dbReference type="PROSITE" id="PS51383"/>
    </source>
</evidence>
<feature type="binding site" evidence="11">
    <location>
        <position position="641"/>
    </location>
    <ligand>
        <name>(6S)-NADPHX</name>
        <dbReference type="ChEBI" id="CHEBI:64076"/>
    </ligand>
</feature>
<dbReference type="Gene3D" id="3.40.50.10260">
    <property type="entry name" value="YjeF N-terminal domain"/>
    <property type="match status" value="1"/>
</dbReference>
<evidence type="ECO:0000256" key="6">
    <source>
        <dbReference type="ARBA" id="ARBA00023027"/>
    </source>
</evidence>
<comment type="similarity">
    <text evidence="12">Belongs to the NnrE/AIBP family.</text>
</comment>
<comment type="cofactor">
    <cofactor evidence="11">
        <name>Mg(2+)</name>
        <dbReference type="ChEBI" id="CHEBI:18420"/>
    </cofactor>
</comment>
<sequence>MTAEEPAGTAGRTIEGTATGVSATPGGASVTEGGAYATPGEPPTTPAGAPATGLAPASGTGPGADPGPAGTWVLSAAAVRRGDRLAADAGLGGPVLMETAGRTAATLLWKVAGPFSAREPVVVLAGGGNNGGDGMVLARWVARWAGPAAVKVFLLAEPGRLRGEAAVQWSLLARAGVPAIALAGEPAPGAQQGTRQNPGAGAAPVAAEFPEPGAGRQPTAGPAGAAGPHPGAGLQPGAGRPAAAGPGSGVGLAVDPFLDHLEAAVARARVVVDALLGVGVRGALRPLAARALEVVGAAGVPVFALDLPSGLDADTGEAAPVVPRATWTATFAAAKWGLLLGQGPERAGQVFVVDIGWPQAAGAGGTGGEAEAGAPGGTGGFPAARVLDAAGVAALLPRRPWDAHKGWAGHVVVAGGRPGQVGAAVLAGTAALQAGAGTVTLAVPAPVRTEAAVHRPEIMTWALPATAGGEWDAAAATALAEREGERRGRVVRVIGPGLGQSPGAAACLAQWLGLGDPSAAGGPADPGPAGGPPAGAPAFPPTVLDADGLNLAARLGIDRLRERPGPFPLVLTPHPGEAARLLGWTTAQVQARRPLAALELARRSGAVAVLKGAGTLIASPAGDLYVCTRGHPGMASAGMGDALAGVAGAMLAQGLEPLAAALAAVFLHALAGELAAPAAGIPVRATELIARLPAALELVRRGLPRGTEALGVPGVAWLRPPLAG</sequence>
<reference evidence="17" key="2">
    <citation type="journal article" date="2010" name="Stand. Genomic Sci.">
        <title>Complete genome sequence of Thermaerobacter marianensis type strain (7p75aT).</title>
        <authorList>
            <person name="Han C."/>
            <person name="Gu W."/>
            <person name="Zhang X."/>
            <person name="Lapidus A."/>
            <person name="Nolan M."/>
            <person name="Copeland A."/>
            <person name="Lucas S."/>
            <person name="Glavina Del Rio T."/>
            <person name="Tice H."/>
            <person name="Cheng J."/>
            <person name="Tapia R."/>
            <person name="Goodwin L."/>
            <person name="Pitluck S."/>
            <person name="Pagani I."/>
            <person name="Ivanova N."/>
            <person name="Mavromatis K."/>
            <person name="Mikhailova N."/>
            <person name="Pati A."/>
            <person name="Chen A."/>
            <person name="Palaniappan K."/>
            <person name="Land M."/>
            <person name="Hauser L."/>
            <person name="Chang Y."/>
            <person name="Jeffries C."/>
            <person name="Schneider S."/>
            <person name="Rohde M."/>
            <person name="Goker M."/>
            <person name="Pukall R."/>
            <person name="Woyke T."/>
            <person name="Bristow J."/>
            <person name="Eisen J."/>
            <person name="Markowitz V."/>
            <person name="Hugenholtz P."/>
            <person name="Kyrpides N."/>
            <person name="Klenk H."/>
            <person name="Detter J."/>
        </authorList>
    </citation>
    <scope>NUCLEOTIDE SEQUENCE [LARGE SCALE GENOMIC DNA]</scope>
    <source>
        <strain evidence="17">ATCC 700841 / DSM 12885 / JCM 10246 / 7p75a</strain>
    </source>
</reference>
<dbReference type="InterPro" id="IPR029056">
    <property type="entry name" value="Ribokinase-like"/>
</dbReference>
<keyword evidence="17" id="KW-1185">Reference proteome</keyword>
<feature type="binding site" evidence="12">
    <location>
        <position position="306"/>
    </location>
    <ligand>
        <name>(6S)-NADPHX</name>
        <dbReference type="ChEBI" id="CHEBI:64076"/>
    </ligand>
</feature>
<comment type="cofactor">
    <cofactor evidence="12">
        <name>K(+)</name>
        <dbReference type="ChEBI" id="CHEBI:29103"/>
    </cofactor>
    <text evidence="12">Binds 1 potassium ion per subunit.</text>
</comment>
<comment type="function">
    <text evidence="11">Catalyzes the dehydration of the S-form of NAD(P)HX at the expense of ADP, which is converted to AMP. Together with NAD(P)HX epimerase, which catalyzes the epimerization of the S- and R-forms, the enzyme allows the repair of both epimers of NAD(P)HX, a damaged form of NAD(P)H that is a result of enzymatic or heat-dependent hydration.</text>
</comment>
<evidence type="ECO:0000256" key="9">
    <source>
        <dbReference type="ARBA" id="ARBA00048238"/>
    </source>
</evidence>
<dbReference type="PANTHER" id="PTHR12592">
    <property type="entry name" value="ATP-DEPENDENT (S)-NAD(P)H-HYDRATE DEHYDRATASE FAMILY MEMBER"/>
    <property type="match status" value="1"/>
</dbReference>
<evidence type="ECO:0000256" key="3">
    <source>
        <dbReference type="ARBA" id="ARBA00022741"/>
    </source>
</evidence>
<organism evidence="16 17">
    <name type="scientific">Thermaerobacter marianensis (strain ATCC 700841 / DSM 12885 / JCM 10246 / 7p75a)</name>
    <dbReference type="NCBI Taxonomy" id="644966"/>
    <lineage>
        <taxon>Bacteria</taxon>
        <taxon>Bacillati</taxon>
        <taxon>Bacillota</taxon>
        <taxon>Clostridia</taxon>
        <taxon>Eubacteriales</taxon>
        <taxon>Clostridiales Family XVII. Incertae Sedis</taxon>
        <taxon>Thermaerobacter</taxon>
    </lineage>
</organism>
<dbReference type="OrthoDB" id="9806925at2"/>
<comment type="similarity">
    <text evidence="2">In the C-terminal section; belongs to the NnrD/CARKD family.</text>
</comment>
<dbReference type="EC" id="5.1.99.6" evidence="12"/>
<comment type="function">
    <text evidence="8">Bifunctional enzyme that catalyzes the epimerization of the S- and R-forms of NAD(P)HX and the dehydration of the S-form of NAD(P)HX at the expense of ADP, which is converted to AMP. This allows the repair of both epimers of NAD(P)HX, a damaged form of NAD(P)H that is a result of enzymatic or heat-dependent hydration.</text>
</comment>
<dbReference type="GO" id="GO:0052856">
    <property type="term" value="F:NAD(P)HX epimerase activity"/>
    <property type="evidence" value="ECO:0007669"/>
    <property type="project" value="UniProtKB-UniRule"/>
</dbReference>
<dbReference type="PROSITE" id="PS51385">
    <property type="entry name" value="YJEF_N"/>
    <property type="match status" value="1"/>
</dbReference>
<dbReference type="EC" id="4.2.1.136" evidence="11"/>
<keyword evidence="12" id="KW-0630">Potassium</keyword>
<feature type="binding site" evidence="12">
    <location>
        <begin position="129"/>
        <end position="133"/>
    </location>
    <ligand>
        <name>(6S)-NADPHX</name>
        <dbReference type="ChEBI" id="CHEBI:64076"/>
    </ligand>
</feature>
<feature type="compositionally biased region" description="Pro residues" evidence="13">
    <location>
        <begin position="525"/>
        <end position="540"/>
    </location>
</feature>
<keyword evidence="7 11" id="KW-0456">Lyase</keyword>
<keyword evidence="4 11" id="KW-0067">ATP-binding</keyword>
<dbReference type="GO" id="GO:0110051">
    <property type="term" value="P:metabolite repair"/>
    <property type="evidence" value="ECO:0007669"/>
    <property type="project" value="TreeGrafter"/>
</dbReference>
<proteinExistence type="inferred from homology"/>
<dbReference type="SUPFAM" id="SSF53613">
    <property type="entry name" value="Ribokinase-like"/>
    <property type="match status" value="1"/>
</dbReference>
<comment type="function">
    <text evidence="12">Catalyzes the epimerization of the S- and R-forms of NAD(P)HX, a damaged form of NAD(P)H that is a result of enzymatic or heat-dependent hydration. This is a prerequisite for the S-specific NAD(P)H-hydrate dehydratase to allow the repair of both epimers of NAD(P)HX.</text>
</comment>
<dbReference type="eggNOG" id="COG0063">
    <property type="taxonomic scope" value="Bacteria"/>
</dbReference>
<keyword evidence="12" id="KW-0413">Isomerase</keyword>
<evidence type="ECO:0000256" key="11">
    <source>
        <dbReference type="HAMAP-Rule" id="MF_01965"/>
    </source>
</evidence>
<accession>E6SM55</accession>
<protein>
    <recommendedName>
        <fullName evidence="11 12">Multifunctional fusion protein</fullName>
    </recommendedName>
    <domain>
        <recommendedName>
            <fullName evidence="11">ADP-dependent (S)-NAD(P)H-hydrate dehydratase</fullName>
            <ecNumber evidence="11">4.2.1.136</ecNumber>
        </recommendedName>
        <alternativeName>
            <fullName evidence="11">ADP-dependent NAD(P)HX dehydratase</fullName>
        </alternativeName>
    </domain>
    <domain>
        <recommendedName>
            <fullName evidence="12">NAD(P)H-hydrate epimerase</fullName>
            <ecNumber evidence="12">5.1.99.6</ecNumber>
        </recommendedName>
        <alternativeName>
            <fullName evidence="12">NAD(P)HX epimerase</fullName>
        </alternativeName>
    </domain>
</protein>
<dbReference type="PROSITE" id="PS51383">
    <property type="entry name" value="YJEF_C_3"/>
    <property type="match status" value="1"/>
</dbReference>
<dbReference type="InterPro" id="IPR000631">
    <property type="entry name" value="CARKD"/>
</dbReference>
<evidence type="ECO:0000256" key="4">
    <source>
        <dbReference type="ARBA" id="ARBA00022840"/>
    </source>
</evidence>
<dbReference type="Pfam" id="PF01256">
    <property type="entry name" value="Carb_kinase"/>
    <property type="match status" value="2"/>
</dbReference>
<evidence type="ECO:0000256" key="1">
    <source>
        <dbReference type="ARBA" id="ARBA00006001"/>
    </source>
</evidence>
<dbReference type="InterPro" id="IPR004443">
    <property type="entry name" value="YjeF_N_dom"/>
</dbReference>
<dbReference type="CDD" id="cd01171">
    <property type="entry name" value="YXKO-related"/>
    <property type="match status" value="1"/>
</dbReference>
<dbReference type="SUPFAM" id="SSF64153">
    <property type="entry name" value="YjeF N-terminal domain-like"/>
    <property type="match status" value="2"/>
</dbReference>
<feature type="binding site" evidence="11">
    <location>
        <begin position="611"/>
        <end position="615"/>
    </location>
    <ligand>
        <name>AMP</name>
        <dbReference type="ChEBI" id="CHEBI:456215"/>
    </ligand>
</feature>
<feature type="region of interest" description="Disordered" evidence="13">
    <location>
        <begin position="518"/>
        <end position="540"/>
    </location>
</feature>
<evidence type="ECO:0000256" key="8">
    <source>
        <dbReference type="ARBA" id="ARBA00025153"/>
    </source>
</evidence>
<evidence type="ECO:0000256" key="5">
    <source>
        <dbReference type="ARBA" id="ARBA00022857"/>
    </source>
</evidence>
<dbReference type="GO" id="GO:0046496">
    <property type="term" value="P:nicotinamide nucleotide metabolic process"/>
    <property type="evidence" value="ECO:0007669"/>
    <property type="project" value="UniProtKB-UniRule"/>
</dbReference>
<dbReference type="HAMAP" id="MF_01965">
    <property type="entry name" value="NADHX_dehydratase"/>
    <property type="match status" value="1"/>
</dbReference>
<comment type="subunit">
    <text evidence="11">Homotetramer.</text>
</comment>
<feature type="compositionally biased region" description="Low complexity" evidence="13">
    <location>
        <begin position="212"/>
        <end position="245"/>
    </location>
</feature>
<dbReference type="Gene3D" id="3.40.1190.20">
    <property type="match status" value="1"/>
</dbReference>
<comment type="similarity">
    <text evidence="11">Belongs to the NnrD/CARKD family.</text>
</comment>
<dbReference type="GO" id="GO:0016301">
    <property type="term" value="F:kinase activity"/>
    <property type="evidence" value="ECO:0007669"/>
    <property type="project" value="UniProtKB-KW"/>
</dbReference>
<comment type="catalytic activity">
    <reaction evidence="12">
        <text>(6R)-NADPHX = (6S)-NADPHX</text>
        <dbReference type="Rhea" id="RHEA:32227"/>
        <dbReference type="ChEBI" id="CHEBI:64076"/>
        <dbReference type="ChEBI" id="CHEBI:64077"/>
        <dbReference type="EC" id="5.1.99.6"/>
    </reaction>
</comment>
<name>E6SM55_THEM7</name>
<dbReference type="GO" id="GO:0052855">
    <property type="term" value="F:ADP-dependent NAD(P)H-hydrate dehydratase activity"/>
    <property type="evidence" value="ECO:0007669"/>
    <property type="project" value="UniProtKB-UniRule"/>
</dbReference>
<dbReference type="GO" id="GO:0005524">
    <property type="term" value="F:ATP binding"/>
    <property type="evidence" value="ECO:0007669"/>
    <property type="project" value="UniProtKB-KW"/>
</dbReference>
<feature type="binding site" evidence="11">
    <location>
        <position position="423"/>
    </location>
    <ligand>
        <name>(6S)-NADPHX</name>
        <dbReference type="ChEBI" id="CHEBI:64076"/>
    </ligand>
</feature>
<feature type="binding site" evidence="12">
    <location>
        <position position="273"/>
    </location>
    <ligand>
        <name>K(+)</name>
        <dbReference type="ChEBI" id="CHEBI:29103"/>
    </ligand>
</feature>
<feature type="binding site" evidence="11">
    <location>
        <position position="640"/>
    </location>
    <ligand>
        <name>AMP</name>
        <dbReference type="ChEBI" id="CHEBI:456215"/>
    </ligand>
</feature>
<keyword evidence="12" id="KW-0479">Metal-binding</keyword>
<dbReference type="InterPro" id="IPR036652">
    <property type="entry name" value="YjeF_N_dom_sf"/>
</dbReference>
<dbReference type="EMBL" id="CP002344">
    <property type="protein sequence ID" value="ADU50385.1"/>
    <property type="molecule type" value="Genomic_DNA"/>
</dbReference>
<dbReference type="HOGENOM" id="CLU_024853_4_3_9"/>
<comment type="catalytic activity">
    <reaction evidence="10 11">
        <text>(6S)-NADPHX + ADP = AMP + phosphate + NADPH + H(+)</text>
        <dbReference type="Rhea" id="RHEA:32235"/>
        <dbReference type="ChEBI" id="CHEBI:15378"/>
        <dbReference type="ChEBI" id="CHEBI:43474"/>
        <dbReference type="ChEBI" id="CHEBI:57783"/>
        <dbReference type="ChEBI" id="CHEBI:64076"/>
        <dbReference type="ChEBI" id="CHEBI:456215"/>
        <dbReference type="ChEBI" id="CHEBI:456216"/>
        <dbReference type="EC" id="4.2.1.136"/>
    </reaction>
</comment>
<evidence type="ECO:0000256" key="10">
    <source>
        <dbReference type="ARBA" id="ARBA00049209"/>
    </source>
</evidence>
<feature type="binding site" evidence="12">
    <location>
        <begin position="277"/>
        <end position="283"/>
    </location>
    <ligand>
        <name>(6S)-NADPHX</name>
        <dbReference type="ChEBI" id="CHEBI:64076"/>
    </ligand>
</feature>
<dbReference type="Proteomes" id="UP000008915">
    <property type="component" value="Chromosome"/>
</dbReference>
<keyword evidence="3 11" id="KW-0547">Nucleotide-binding</keyword>
<feature type="binding site" evidence="12">
    <location>
        <position position="130"/>
    </location>
    <ligand>
        <name>K(+)</name>
        <dbReference type="ChEBI" id="CHEBI:29103"/>
    </ligand>
</feature>
<feature type="binding site" evidence="12">
    <location>
        <position position="309"/>
    </location>
    <ligand>
        <name>K(+)</name>
        <dbReference type="ChEBI" id="CHEBI:29103"/>
    </ligand>
</feature>
<evidence type="ECO:0000256" key="2">
    <source>
        <dbReference type="ARBA" id="ARBA00009524"/>
    </source>
</evidence>
<dbReference type="GO" id="GO:0046872">
    <property type="term" value="F:metal ion binding"/>
    <property type="evidence" value="ECO:0007669"/>
    <property type="project" value="UniProtKB-KW"/>
</dbReference>
<evidence type="ECO:0000313" key="17">
    <source>
        <dbReference type="Proteomes" id="UP000008915"/>
    </source>
</evidence>
<keyword evidence="6 11" id="KW-0520">NAD</keyword>
<evidence type="ECO:0000256" key="12">
    <source>
        <dbReference type="HAMAP-Rule" id="MF_01966"/>
    </source>
</evidence>
<dbReference type="AlphaFoldDB" id="E6SM55"/>
<comment type="catalytic activity">
    <reaction evidence="12">
        <text>(6R)-NADHX = (6S)-NADHX</text>
        <dbReference type="Rhea" id="RHEA:32215"/>
        <dbReference type="ChEBI" id="CHEBI:64074"/>
        <dbReference type="ChEBI" id="CHEBI:64075"/>
        <dbReference type="EC" id="5.1.99.6"/>
    </reaction>
</comment>
<evidence type="ECO:0000256" key="13">
    <source>
        <dbReference type="SAM" id="MobiDB-lite"/>
    </source>
</evidence>
<feature type="region of interest" description="Disordered" evidence="13">
    <location>
        <begin position="186"/>
        <end position="246"/>
    </location>
</feature>
<dbReference type="KEGG" id="tmr:Tmar_0260"/>
<comment type="similarity">
    <text evidence="1">In the N-terminal section; belongs to the NnrE/AIBP family.</text>
</comment>
<feature type="compositionally biased region" description="Low complexity" evidence="13">
    <location>
        <begin position="46"/>
        <end position="59"/>
    </location>
</feature>
<evidence type="ECO:0000313" key="16">
    <source>
        <dbReference type="EMBL" id="ADU50385.1"/>
    </source>
</evidence>
<feature type="region of interest" description="Disordered" evidence="13">
    <location>
        <begin position="1"/>
        <end position="69"/>
    </location>
</feature>
<feature type="binding site" evidence="11">
    <location>
        <position position="574"/>
    </location>
    <ligand>
        <name>(6S)-NADPHX</name>
        <dbReference type="ChEBI" id="CHEBI:64076"/>
    </ligand>
</feature>
<reference evidence="16 17" key="1">
    <citation type="journal article" date="2010" name="Stand. Genomic Sci.">
        <title>Complete genome sequence of Thermaerobacter marianensis type strain (7p75a).</title>
        <authorList>
            <person name="Han C."/>
            <person name="Gu W."/>
            <person name="Zhang X."/>
            <person name="Lapidus A."/>
            <person name="Nolan M."/>
            <person name="Copeland A."/>
            <person name="Lucas S."/>
            <person name="Del Rio T.G."/>
            <person name="Tice H."/>
            <person name="Cheng J.F."/>
            <person name="Tapia R."/>
            <person name="Goodwin L."/>
            <person name="Pitluck S."/>
            <person name="Pagani I."/>
            <person name="Ivanova N."/>
            <person name="Mavromatis K."/>
            <person name="Mikhailova N."/>
            <person name="Pati A."/>
            <person name="Chen A."/>
            <person name="Palaniappan K."/>
            <person name="Land M."/>
            <person name="Hauser L."/>
            <person name="Chang Y.J."/>
            <person name="Jeffries C.D."/>
            <person name="Schneider S."/>
            <person name="Rohde M."/>
            <person name="Goker M."/>
            <person name="Pukall R."/>
            <person name="Woyke T."/>
            <person name="Bristow J."/>
            <person name="Eisen J.A."/>
            <person name="Markowitz V."/>
            <person name="Hugenholtz P."/>
            <person name="Kyrpides N.C."/>
            <person name="Klenk H.P."/>
            <person name="Detter J.C."/>
        </authorList>
    </citation>
    <scope>NUCLEOTIDE SEQUENCE [LARGE SCALE GENOMIC DNA]</scope>
    <source>
        <strain evidence="17">ATCC 700841 / DSM 12885 / JCM 10246 / 7p75a</strain>
    </source>
</reference>
<comment type="caution">
    <text evidence="12">Lacks conserved residue(s) required for the propagation of feature annotation.</text>
</comment>
<comment type="catalytic activity">
    <reaction evidence="9 11">
        <text>(6S)-NADHX + ADP = AMP + phosphate + NADH + H(+)</text>
        <dbReference type="Rhea" id="RHEA:32223"/>
        <dbReference type="ChEBI" id="CHEBI:15378"/>
        <dbReference type="ChEBI" id="CHEBI:43474"/>
        <dbReference type="ChEBI" id="CHEBI:57945"/>
        <dbReference type="ChEBI" id="CHEBI:64074"/>
        <dbReference type="ChEBI" id="CHEBI:456215"/>
        <dbReference type="ChEBI" id="CHEBI:456216"/>
        <dbReference type="EC" id="4.2.1.136"/>
    </reaction>
</comment>
<keyword evidence="16" id="KW-0808">Transferase</keyword>